<dbReference type="InterPro" id="IPR036148">
    <property type="entry name" value="MmgE/PrpD_sf"/>
</dbReference>
<dbReference type="Pfam" id="PF19305">
    <property type="entry name" value="MmgE_PrpD_C"/>
    <property type="match status" value="1"/>
</dbReference>
<evidence type="ECO:0000313" key="5">
    <source>
        <dbReference type="Proteomes" id="UP000298631"/>
    </source>
</evidence>
<dbReference type="OrthoDB" id="9795089at2"/>
<dbReference type="InterPro" id="IPR045336">
    <property type="entry name" value="MmgE_PrpD_N"/>
</dbReference>
<gene>
    <name evidence="4" type="ORF">EOK75_18870</name>
</gene>
<evidence type="ECO:0000313" key="4">
    <source>
        <dbReference type="EMBL" id="QCO57750.1"/>
    </source>
</evidence>
<dbReference type="InterPro" id="IPR005656">
    <property type="entry name" value="MmgE_PrpD"/>
</dbReference>
<dbReference type="GO" id="GO:0016829">
    <property type="term" value="F:lyase activity"/>
    <property type="evidence" value="ECO:0007669"/>
    <property type="project" value="InterPro"/>
</dbReference>
<keyword evidence="4" id="KW-0614">Plasmid</keyword>
<protein>
    <submittedName>
        <fullName evidence="4">MmgE/PrpD family protein</fullName>
    </submittedName>
</protein>
<dbReference type="Proteomes" id="UP000298631">
    <property type="component" value="Plasmid unnamed1"/>
</dbReference>
<geneLocation type="plasmid" evidence="4 5">
    <name>unnamed1</name>
</geneLocation>
<dbReference type="InterPro" id="IPR045337">
    <property type="entry name" value="MmgE_PrpD_C"/>
</dbReference>
<dbReference type="AlphaFoldDB" id="A0A4P8EKJ9"/>
<dbReference type="Pfam" id="PF03972">
    <property type="entry name" value="MmgE_PrpD_N"/>
    <property type="match status" value="1"/>
</dbReference>
<name>A0A4P8EKJ9_9RHOB</name>
<dbReference type="EMBL" id="CP039965">
    <property type="protein sequence ID" value="QCO57750.1"/>
    <property type="molecule type" value="Genomic_DNA"/>
</dbReference>
<dbReference type="Gene3D" id="1.10.4100.10">
    <property type="entry name" value="2-methylcitrate dehydratase PrpD"/>
    <property type="match status" value="1"/>
</dbReference>
<dbReference type="RefSeq" id="WP_137195558.1">
    <property type="nucleotide sequence ID" value="NZ_CP039965.1"/>
</dbReference>
<reference evidence="4 5" key="1">
    <citation type="submission" date="2019-05" db="EMBL/GenBank/DDBJ databases">
        <title>Pseudorhodobacter turbinis sp. nov., isolated from the gut of the Korean turban shell.</title>
        <authorList>
            <person name="Jeong Y.-S."/>
            <person name="Kang W.-R."/>
            <person name="Bae J.-W."/>
        </authorList>
    </citation>
    <scope>NUCLEOTIDE SEQUENCE [LARGE SCALE GENOMIC DNA]</scope>
    <source>
        <strain evidence="4 5">S12M18</strain>
        <plasmid evidence="4 5">unnamed1</plasmid>
    </source>
</reference>
<dbReference type="PANTHER" id="PTHR16943:SF8">
    <property type="entry name" value="2-METHYLCITRATE DEHYDRATASE"/>
    <property type="match status" value="1"/>
</dbReference>
<dbReference type="KEGG" id="pseb:EOK75_18870"/>
<dbReference type="Gene3D" id="3.30.1330.120">
    <property type="entry name" value="2-methylcitrate dehydratase PrpD"/>
    <property type="match status" value="1"/>
</dbReference>
<comment type="similarity">
    <text evidence="1">Belongs to the PrpD family.</text>
</comment>
<organism evidence="4 5">
    <name type="scientific">Pseudorhodobacter turbinis</name>
    <dbReference type="NCBI Taxonomy" id="2500533"/>
    <lineage>
        <taxon>Bacteria</taxon>
        <taxon>Pseudomonadati</taxon>
        <taxon>Pseudomonadota</taxon>
        <taxon>Alphaproteobacteria</taxon>
        <taxon>Rhodobacterales</taxon>
        <taxon>Paracoccaceae</taxon>
        <taxon>Pseudorhodobacter</taxon>
    </lineage>
</organism>
<evidence type="ECO:0000259" key="3">
    <source>
        <dbReference type="Pfam" id="PF19305"/>
    </source>
</evidence>
<dbReference type="InterPro" id="IPR042188">
    <property type="entry name" value="MmgE/PrpD_sf_2"/>
</dbReference>
<evidence type="ECO:0000259" key="2">
    <source>
        <dbReference type="Pfam" id="PF03972"/>
    </source>
</evidence>
<feature type="domain" description="MmgE/PrpD C-terminal" evidence="3">
    <location>
        <begin position="262"/>
        <end position="375"/>
    </location>
</feature>
<sequence length="439" mass="45540">MTLARKLADFAAGPIHPTAAMRDFVRLSLFDWTTVGIAGGDEPVAQAARKMALGSAAMETGATMFRGGRAAPATAALVNGATSHALDYDDTHFGHIGHPSVAVTPAALALAEREGVDGAALLEALAVGLETACRVGAWLGRVHYEAGFHQTGTSGAFGAMAAAGRILGLDAEQMAQGFRLTATRAAGLKSQFGTMGKPLNAGFAAEVGVTSALLARAGAQSAQNAIEGAQGFGPTHAGAADESVFDGLGQAWLFPNISYKFHACCHGLHAMLEAVRTLRDGPLHENRPNELQAITIRTHPRWFAVCNKPAPATGLEAKFSYRLTAAMMLAGVDTAALGTYTDEVCTRPDLVALRDRIEVIADDNLADSASEVTITTAGQGDVTARYDILTENDPAVLEGRLRDKAGSLLGAEGAADLWETVAGLDQQDGLANLIARIGA</sequence>
<proteinExistence type="inferred from homology"/>
<dbReference type="PANTHER" id="PTHR16943">
    <property type="entry name" value="2-METHYLCITRATE DEHYDRATASE-RELATED"/>
    <property type="match status" value="1"/>
</dbReference>
<dbReference type="InterPro" id="IPR042183">
    <property type="entry name" value="MmgE/PrpD_sf_1"/>
</dbReference>
<evidence type="ECO:0000256" key="1">
    <source>
        <dbReference type="ARBA" id="ARBA00006174"/>
    </source>
</evidence>
<keyword evidence="5" id="KW-1185">Reference proteome</keyword>
<accession>A0A4P8EKJ9</accession>
<dbReference type="SUPFAM" id="SSF103378">
    <property type="entry name" value="2-methylcitrate dehydratase PrpD"/>
    <property type="match status" value="1"/>
</dbReference>
<feature type="domain" description="MmgE/PrpD N-terminal" evidence="2">
    <location>
        <begin position="6"/>
        <end position="238"/>
    </location>
</feature>